<dbReference type="PROSITE" id="PS50157">
    <property type="entry name" value="ZINC_FINGER_C2H2_2"/>
    <property type="match status" value="1"/>
</dbReference>
<evidence type="ECO:0000313" key="8">
    <source>
        <dbReference type="EMBL" id="CAJ1974564.1"/>
    </source>
</evidence>
<keyword evidence="4" id="KW-0862">Zinc</keyword>
<dbReference type="PANTHER" id="PTHR47287:SF9">
    <property type="entry name" value="ZINC FINGER PROTEIN 4-LIKE"/>
    <property type="match status" value="1"/>
</dbReference>
<dbReference type="GO" id="GO:0009788">
    <property type="term" value="P:negative regulation of abscisic acid-activated signaling pathway"/>
    <property type="evidence" value="ECO:0007669"/>
    <property type="project" value="InterPro"/>
</dbReference>
<dbReference type="SUPFAM" id="SSF57667">
    <property type="entry name" value="beta-beta-alpha zinc fingers"/>
    <property type="match status" value="1"/>
</dbReference>
<evidence type="ECO:0000313" key="9">
    <source>
        <dbReference type="Proteomes" id="UP001189624"/>
    </source>
</evidence>
<dbReference type="InterPro" id="IPR044246">
    <property type="entry name" value="ZFP3-like"/>
</dbReference>
<evidence type="ECO:0000256" key="4">
    <source>
        <dbReference type="ARBA" id="ARBA00022833"/>
    </source>
</evidence>
<reference evidence="8" key="1">
    <citation type="submission" date="2023-10" db="EMBL/GenBank/DDBJ databases">
        <authorList>
            <person name="Domelevo Entfellner J.-B."/>
        </authorList>
    </citation>
    <scope>NUCLEOTIDE SEQUENCE</scope>
</reference>
<dbReference type="AlphaFoldDB" id="A0AA86THV3"/>
<dbReference type="Proteomes" id="UP001189624">
    <property type="component" value="Chromosome 9"/>
</dbReference>
<organism evidence="8 9">
    <name type="scientific">Sphenostylis stenocarpa</name>
    <dbReference type="NCBI Taxonomy" id="92480"/>
    <lineage>
        <taxon>Eukaryota</taxon>
        <taxon>Viridiplantae</taxon>
        <taxon>Streptophyta</taxon>
        <taxon>Embryophyta</taxon>
        <taxon>Tracheophyta</taxon>
        <taxon>Spermatophyta</taxon>
        <taxon>Magnoliopsida</taxon>
        <taxon>eudicotyledons</taxon>
        <taxon>Gunneridae</taxon>
        <taxon>Pentapetalae</taxon>
        <taxon>rosids</taxon>
        <taxon>fabids</taxon>
        <taxon>Fabales</taxon>
        <taxon>Fabaceae</taxon>
        <taxon>Papilionoideae</taxon>
        <taxon>50 kb inversion clade</taxon>
        <taxon>NPAAA clade</taxon>
        <taxon>indigoferoid/millettioid clade</taxon>
        <taxon>Phaseoleae</taxon>
        <taxon>Sphenostylis</taxon>
    </lineage>
</organism>
<keyword evidence="5" id="KW-0539">Nucleus</keyword>
<keyword evidence="2" id="KW-0479">Metal-binding</keyword>
<dbReference type="PROSITE" id="PS00028">
    <property type="entry name" value="ZINC_FINGER_C2H2_1"/>
    <property type="match status" value="1"/>
</dbReference>
<dbReference type="Gramene" id="rna-AYBTSS11_LOCUS26644">
    <property type="protein sequence ID" value="CAJ1974564.1"/>
    <property type="gene ID" value="gene-AYBTSS11_LOCUS26644"/>
</dbReference>
<evidence type="ECO:0000256" key="5">
    <source>
        <dbReference type="ARBA" id="ARBA00023242"/>
    </source>
</evidence>
<accession>A0AA86THV3</accession>
<dbReference type="GO" id="GO:0008270">
    <property type="term" value="F:zinc ion binding"/>
    <property type="evidence" value="ECO:0007669"/>
    <property type="project" value="UniProtKB-KW"/>
</dbReference>
<dbReference type="Gene3D" id="3.30.160.60">
    <property type="entry name" value="Classic Zinc Finger"/>
    <property type="match status" value="1"/>
</dbReference>
<feature type="domain" description="C2H2-type" evidence="7">
    <location>
        <begin position="46"/>
        <end position="73"/>
    </location>
</feature>
<keyword evidence="9" id="KW-1185">Reference proteome</keyword>
<protein>
    <recommendedName>
        <fullName evidence="7">C2H2-type domain-containing protein</fullName>
    </recommendedName>
</protein>
<dbReference type="Pfam" id="PF13912">
    <property type="entry name" value="zf-C2H2_6"/>
    <property type="match status" value="1"/>
</dbReference>
<name>A0AA86THV3_9FABA</name>
<keyword evidence="3 6" id="KW-0863">Zinc-finger</keyword>
<dbReference type="EMBL" id="OY731406">
    <property type="protein sequence ID" value="CAJ1974564.1"/>
    <property type="molecule type" value="Genomic_DNA"/>
</dbReference>
<evidence type="ECO:0000259" key="7">
    <source>
        <dbReference type="PROSITE" id="PS50157"/>
    </source>
</evidence>
<evidence type="ECO:0000256" key="1">
    <source>
        <dbReference type="ARBA" id="ARBA00004123"/>
    </source>
</evidence>
<proteinExistence type="predicted"/>
<dbReference type="InterPro" id="IPR013087">
    <property type="entry name" value="Znf_C2H2_type"/>
</dbReference>
<dbReference type="PANTHER" id="PTHR47287">
    <property type="entry name" value="C2H2 AND C2HC ZINC FINGERS SUPERFAMILY PROTEIN"/>
    <property type="match status" value="1"/>
</dbReference>
<evidence type="ECO:0000256" key="3">
    <source>
        <dbReference type="ARBA" id="ARBA00022771"/>
    </source>
</evidence>
<dbReference type="InterPro" id="IPR036236">
    <property type="entry name" value="Znf_C2H2_sf"/>
</dbReference>
<sequence length="220" mass="25342">MKHCHRRSRKSDEDGGSNVHTKVLIDFMSKDSDTTGEGIVNKENTFSCNYCKREFSTSQALGGHQNAHKQERALARRRQGSEVSGLGHFPYHPYYPTFYNSHSLGSFRTPGIRTDSMIHKIPWASRYEHAFFKKNHGTSMFDGFDIMKSDYPIKKSYTSPNFKIDDEEDKTYSETLSLFPTVPSQLRNMQTLAVPVIDYHSTQRETSHQESYNLDLTLKL</sequence>
<evidence type="ECO:0000256" key="6">
    <source>
        <dbReference type="PROSITE-ProRule" id="PRU00042"/>
    </source>
</evidence>
<gene>
    <name evidence="8" type="ORF">AYBTSS11_LOCUS26644</name>
</gene>
<comment type="subcellular location">
    <subcellularLocation>
        <location evidence="1">Nucleus</location>
    </subcellularLocation>
</comment>
<evidence type="ECO:0000256" key="2">
    <source>
        <dbReference type="ARBA" id="ARBA00022723"/>
    </source>
</evidence>
<dbReference type="GO" id="GO:0005634">
    <property type="term" value="C:nucleus"/>
    <property type="evidence" value="ECO:0007669"/>
    <property type="project" value="UniProtKB-SubCell"/>
</dbReference>